<gene>
    <name evidence="1" type="ORF">AVEN_179288_1</name>
</gene>
<dbReference type="Proteomes" id="UP000499080">
    <property type="component" value="Unassembled WGS sequence"/>
</dbReference>
<name>A0A4Y2LB12_ARAVE</name>
<sequence>MDRISGPELSGSNYFIWSLKIQAALSLKQLDSVTKQMKPEGLNEKDASEWEQKNSDAVAYIKSLVSNRVPKPHLVTFLKFMSCSSRIISGLNLLRCYFDPISGKLMNIF</sequence>
<dbReference type="EMBL" id="BGPR01005504">
    <property type="protein sequence ID" value="GBN10776.1"/>
    <property type="molecule type" value="Genomic_DNA"/>
</dbReference>
<accession>A0A4Y2LB12</accession>
<comment type="caution">
    <text evidence="1">The sequence shown here is derived from an EMBL/GenBank/DDBJ whole genome shotgun (WGS) entry which is preliminary data.</text>
</comment>
<organism evidence="1 2">
    <name type="scientific">Araneus ventricosus</name>
    <name type="common">Orbweaver spider</name>
    <name type="synonym">Epeira ventricosa</name>
    <dbReference type="NCBI Taxonomy" id="182803"/>
    <lineage>
        <taxon>Eukaryota</taxon>
        <taxon>Metazoa</taxon>
        <taxon>Ecdysozoa</taxon>
        <taxon>Arthropoda</taxon>
        <taxon>Chelicerata</taxon>
        <taxon>Arachnida</taxon>
        <taxon>Araneae</taxon>
        <taxon>Araneomorphae</taxon>
        <taxon>Entelegynae</taxon>
        <taxon>Araneoidea</taxon>
        <taxon>Araneidae</taxon>
        <taxon>Araneus</taxon>
    </lineage>
</organism>
<dbReference type="AlphaFoldDB" id="A0A4Y2LB12"/>
<reference evidence="1 2" key="1">
    <citation type="journal article" date="2019" name="Sci. Rep.">
        <title>Orb-weaving spider Araneus ventricosus genome elucidates the spidroin gene catalogue.</title>
        <authorList>
            <person name="Kono N."/>
            <person name="Nakamura H."/>
            <person name="Ohtoshi R."/>
            <person name="Moran D.A.P."/>
            <person name="Shinohara A."/>
            <person name="Yoshida Y."/>
            <person name="Fujiwara M."/>
            <person name="Mori M."/>
            <person name="Tomita M."/>
            <person name="Arakawa K."/>
        </authorList>
    </citation>
    <scope>NUCLEOTIDE SEQUENCE [LARGE SCALE GENOMIC DNA]</scope>
</reference>
<protein>
    <recommendedName>
        <fullName evidence="3">DUF4219 domain-containing protein</fullName>
    </recommendedName>
</protein>
<evidence type="ECO:0008006" key="3">
    <source>
        <dbReference type="Google" id="ProtNLM"/>
    </source>
</evidence>
<evidence type="ECO:0000313" key="2">
    <source>
        <dbReference type="Proteomes" id="UP000499080"/>
    </source>
</evidence>
<evidence type="ECO:0000313" key="1">
    <source>
        <dbReference type="EMBL" id="GBN10776.1"/>
    </source>
</evidence>
<proteinExistence type="predicted"/>
<dbReference type="OrthoDB" id="7548346at2759"/>
<keyword evidence="2" id="KW-1185">Reference proteome</keyword>